<evidence type="ECO:0000313" key="3">
    <source>
        <dbReference type="Proteomes" id="UP000051580"/>
    </source>
</evidence>
<keyword evidence="1" id="KW-1277">Toxin-antitoxin system</keyword>
<dbReference type="AlphaFoldDB" id="A0A0R1UJQ8"/>
<dbReference type="InterPro" id="IPR004386">
    <property type="entry name" value="Toxin_YafQ-like"/>
</dbReference>
<sequence>MKIKQTPSFERQLKKLAKKHFPISVLKPCLKALVENDTPILKRLKDHALSGNWKGYREFHPARYGNYSKNYDNWIVIYRLEHDTLTLLLVSTGSHEILDQ</sequence>
<dbReference type="SUPFAM" id="SSF143011">
    <property type="entry name" value="RelE-like"/>
    <property type="match status" value="1"/>
</dbReference>
<dbReference type="GO" id="GO:0006402">
    <property type="term" value="P:mRNA catabolic process"/>
    <property type="evidence" value="ECO:0007669"/>
    <property type="project" value="TreeGrafter"/>
</dbReference>
<dbReference type="STRING" id="1423753.FD28_GL001354"/>
<dbReference type="RefSeq" id="WP_083478184.1">
    <property type="nucleotide sequence ID" value="NZ_AZFS01000064.1"/>
</dbReference>
<name>A0A0R1UJQ8_9LACO</name>
<reference evidence="2 3" key="1">
    <citation type="journal article" date="2015" name="Genome Announc.">
        <title>Expanding the biotechnology potential of lactobacilli through comparative genomics of 213 strains and associated genera.</title>
        <authorList>
            <person name="Sun Z."/>
            <person name="Harris H.M."/>
            <person name="McCann A."/>
            <person name="Guo C."/>
            <person name="Argimon S."/>
            <person name="Zhang W."/>
            <person name="Yang X."/>
            <person name="Jeffery I.B."/>
            <person name="Cooney J.C."/>
            <person name="Kagawa T.F."/>
            <person name="Liu W."/>
            <person name="Song Y."/>
            <person name="Salvetti E."/>
            <person name="Wrobel A."/>
            <person name="Rasinkangas P."/>
            <person name="Parkhill J."/>
            <person name="Rea M.C."/>
            <person name="O'Sullivan O."/>
            <person name="Ritari J."/>
            <person name="Douillard F.P."/>
            <person name="Paul Ross R."/>
            <person name="Yang R."/>
            <person name="Briner A.E."/>
            <person name="Felis G.E."/>
            <person name="de Vos W.M."/>
            <person name="Barrangou R."/>
            <person name="Klaenhammer T.R."/>
            <person name="Caufield P.W."/>
            <person name="Cui Y."/>
            <person name="Zhang H."/>
            <person name="O'Toole P.W."/>
        </authorList>
    </citation>
    <scope>NUCLEOTIDE SEQUENCE [LARGE SCALE GENOMIC DNA]</scope>
    <source>
        <strain evidence="2 3">DSM 16381</strain>
    </source>
</reference>
<dbReference type="InterPro" id="IPR035093">
    <property type="entry name" value="RelE/ParE_toxin_dom_sf"/>
</dbReference>
<accession>A0A0R1UJQ8</accession>
<dbReference type="PANTHER" id="PTHR40588:SF1">
    <property type="entry name" value="MRNA INTERFERASE TOXIN YAFQ"/>
    <property type="match status" value="1"/>
</dbReference>
<dbReference type="Pfam" id="PF15738">
    <property type="entry name" value="YafQ_toxin"/>
    <property type="match status" value="1"/>
</dbReference>
<keyword evidence="3" id="KW-1185">Reference proteome</keyword>
<dbReference type="PANTHER" id="PTHR40588">
    <property type="entry name" value="MRNA INTERFERASE TOXIN YAFQ"/>
    <property type="match status" value="1"/>
</dbReference>
<protein>
    <submittedName>
        <fullName evidence="2">RelE family toxin-antitoxin system</fullName>
    </submittedName>
</protein>
<dbReference type="PATRIC" id="fig|1423753.3.peg.1405"/>
<dbReference type="GO" id="GO:0004521">
    <property type="term" value="F:RNA endonuclease activity"/>
    <property type="evidence" value="ECO:0007669"/>
    <property type="project" value="TreeGrafter"/>
</dbReference>
<dbReference type="InterPro" id="IPR007712">
    <property type="entry name" value="RelE/ParE_toxin"/>
</dbReference>
<evidence type="ECO:0000313" key="2">
    <source>
        <dbReference type="EMBL" id="KRL93469.1"/>
    </source>
</evidence>
<comment type="caution">
    <text evidence="2">The sequence shown here is derived from an EMBL/GenBank/DDBJ whole genome shotgun (WGS) entry which is preliminary data.</text>
</comment>
<dbReference type="NCBIfam" id="TIGR02385">
    <property type="entry name" value="RelE_StbE"/>
    <property type="match status" value="1"/>
</dbReference>
<organism evidence="2 3">
    <name type="scientific">Levilactobacillus hammesii DSM 16381</name>
    <dbReference type="NCBI Taxonomy" id="1423753"/>
    <lineage>
        <taxon>Bacteria</taxon>
        <taxon>Bacillati</taxon>
        <taxon>Bacillota</taxon>
        <taxon>Bacilli</taxon>
        <taxon>Lactobacillales</taxon>
        <taxon>Lactobacillaceae</taxon>
        <taxon>Levilactobacillus</taxon>
    </lineage>
</organism>
<dbReference type="Gene3D" id="3.30.2310.20">
    <property type="entry name" value="RelE-like"/>
    <property type="match status" value="1"/>
</dbReference>
<evidence type="ECO:0000256" key="1">
    <source>
        <dbReference type="ARBA" id="ARBA00022649"/>
    </source>
</evidence>
<proteinExistence type="predicted"/>
<dbReference type="EMBL" id="AZFS01000064">
    <property type="protein sequence ID" value="KRL93469.1"/>
    <property type="molecule type" value="Genomic_DNA"/>
</dbReference>
<dbReference type="OrthoDB" id="7030467at2"/>
<gene>
    <name evidence="2" type="ORF">FD28_GL001354</name>
</gene>
<dbReference type="Proteomes" id="UP000051580">
    <property type="component" value="Unassembled WGS sequence"/>
</dbReference>
<dbReference type="GO" id="GO:0006415">
    <property type="term" value="P:translational termination"/>
    <property type="evidence" value="ECO:0007669"/>
    <property type="project" value="TreeGrafter"/>
</dbReference>